<dbReference type="InterPro" id="IPR007750">
    <property type="entry name" value="DUF674"/>
</dbReference>
<dbReference type="Pfam" id="PF05056">
    <property type="entry name" value="DUF674"/>
    <property type="match status" value="1"/>
</dbReference>
<reference evidence="2" key="1">
    <citation type="journal article" date="2017" name="Front. Plant Sci.">
        <title>Climate Clever Clovers: New Paradigm to Reduce the Environmental Footprint of Ruminants by Breeding Low Methanogenic Forages Utilizing Haplotype Variation.</title>
        <authorList>
            <person name="Kaur P."/>
            <person name="Appels R."/>
            <person name="Bayer P.E."/>
            <person name="Keeble-Gagnere G."/>
            <person name="Wang J."/>
            <person name="Hirakawa H."/>
            <person name="Shirasawa K."/>
            <person name="Vercoe P."/>
            <person name="Stefanova K."/>
            <person name="Durmic Z."/>
            <person name="Nichols P."/>
            <person name="Revell C."/>
            <person name="Isobe S.N."/>
            <person name="Edwards D."/>
            <person name="Erskine W."/>
        </authorList>
    </citation>
    <scope>NUCLEOTIDE SEQUENCE [LARGE SCALE GENOMIC DNA]</scope>
    <source>
        <strain evidence="2">cv. Daliak</strain>
    </source>
</reference>
<sequence length="221" mass="25060">MAVTVIQSVQQADRVILRVLVDNERNKVVYAEAGKDFVDALFSFLTLPLGTIARLVAKESNIQQVTVGSLSSLYQSVANLDEQYLWTHACKEMLLEPRNFMEAYFRHMKLNIDHTEPTKYFVCEKSTCYSKSSSCLFSTFRNQRCTCGSVMSEVVIPDNCLIRNWICKETASYIIFDDLSIMPNVIGTSVHLLQNLGVQNIQAIEERTLLITRNEACLLSL</sequence>
<dbReference type="EMBL" id="DF973791">
    <property type="protein sequence ID" value="GAU40141.1"/>
    <property type="molecule type" value="Genomic_DNA"/>
</dbReference>
<dbReference type="OrthoDB" id="1277335at2759"/>
<organism evidence="1 2">
    <name type="scientific">Trifolium subterraneum</name>
    <name type="common">Subterranean clover</name>
    <dbReference type="NCBI Taxonomy" id="3900"/>
    <lineage>
        <taxon>Eukaryota</taxon>
        <taxon>Viridiplantae</taxon>
        <taxon>Streptophyta</taxon>
        <taxon>Embryophyta</taxon>
        <taxon>Tracheophyta</taxon>
        <taxon>Spermatophyta</taxon>
        <taxon>Magnoliopsida</taxon>
        <taxon>eudicotyledons</taxon>
        <taxon>Gunneridae</taxon>
        <taxon>Pentapetalae</taxon>
        <taxon>rosids</taxon>
        <taxon>fabids</taxon>
        <taxon>Fabales</taxon>
        <taxon>Fabaceae</taxon>
        <taxon>Papilionoideae</taxon>
        <taxon>50 kb inversion clade</taxon>
        <taxon>NPAAA clade</taxon>
        <taxon>Hologalegina</taxon>
        <taxon>IRL clade</taxon>
        <taxon>Trifolieae</taxon>
        <taxon>Trifolium</taxon>
    </lineage>
</organism>
<accession>A0A2Z6N8W8</accession>
<evidence type="ECO:0008006" key="3">
    <source>
        <dbReference type="Google" id="ProtNLM"/>
    </source>
</evidence>
<keyword evidence="2" id="KW-1185">Reference proteome</keyword>
<dbReference type="PANTHER" id="PTHR33103:SF27">
    <property type="entry name" value="OS04G0594700 PROTEIN"/>
    <property type="match status" value="1"/>
</dbReference>
<protein>
    <recommendedName>
        <fullName evidence="3">DUF674 family protein</fullName>
    </recommendedName>
</protein>
<dbReference type="PANTHER" id="PTHR33103">
    <property type="entry name" value="OS01G0153900 PROTEIN"/>
    <property type="match status" value="1"/>
</dbReference>
<dbReference type="Proteomes" id="UP000242715">
    <property type="component" value="Unassembled WGS sequence"/>
</dbReference>
<name>A0A2Z6N8W8_TRISU</name>
<dbReference type="AlphaFoldDB" id="A0A2Z6N8W8"/>
<proteinExistence type="predicted"/>
<gene>
    <name evidence="1" type="ORF">TSUD_163100</name>
</gene>
<evidence type="ECO:0000313" key="2">
    <source>
        <dbReference type="Proteomes" id="UP000242715"/>
    </source>
</evidence>
<evidence type="ECO:0000313" key="1">
    <source>
        <dbReference type="EMBL" id="GAU40141.1"/>
    </source>
</evidence>